<feature type="transmembrane region" description="Helical" evidence="1">
    <location>
        <begin position="31"/>
        <end position="53"/>
    </location>
</feature>
<dbReference type="AlphaFoldDB" id="A0AAN6TJ85"/>
<comment type="caution">
    <text evidence="2">The sequence shown here is derived from an EMBL/GenBank/DDBJ whole genome shotgun (WGS) entry which is preliminary data.</text>
</comment>
<keyword evidence="1" id="KW-0472">Membrane</keyword>
<keyword evidence="1" id="KW-0812">Transmembrane</keyword>
<organism evidence="2 3">
    <name type="scientific">Canariomyces notabilis</name>
    <dbReference type="NCBI Taxonomy" id="2074819"/>
    <lineage>
        <taxon>Eukaryota</taxon>
        <taxon>Fungi</taxon>
        <taxon>Dikarya</taxon>
        <taxon>Ascomycota</taxon>
        <taxon>Pezizomycotina</taxon>
        <taxon>Sordariomycetes</taxon>
        <taxon>Sordariomycetidae</taxon>
        <taxon>Sordariales</taxon>
        <taxon>Chaetomiaceae</taxon>
        <taxon>Canariomyces</taxon>
    </lineage>
</organism>
<keyword evidence="3" id="KW-1185">Reference proteome</keyword>
<keyword evidence="1" id="KW-1133">Transmembrane helix</keyword>
<evidence type="ECO:0000313" key="3">
    <source>
        <dbReference type="Proteomes" id="UP001302812"/>
    </source>
</evidence>
<dbReference type="EMBL" id="MU853335">
    <property type="protein sequence ID" value="KAK4115395.1"/>
    <property type="molecule type" value="Genomic_DNA"/>
</dbReference>
<dbReference type="Proteomes" id="UP001302812">
    <property type="component" value="Unassembled WGS sequence"/>
</dbReference>
<reference evidence="2" key="1">
    <citation type="journal article" date="2023" name="Mol. Phylogenet. Evol.">
        <title>Genome-scale phylogeny and comparative genomics of the fungal order Sordariales.</title>
        <authorList>
            <person name="Hensen N."/>
            <person name="Bonometti L."/>
            <person name="Westerberg I."/>
            <person name="Brannstrom I.O."/>
            <person name="Guillou S."/>
            <person name="Cros-Aarteil S."/>
            <person name="Calhoun S."/>
            <person name="Haridas S."/>
            <person name="Kuo A."/>
            <person name="Mondo S."/>
            <person name="Pangilinan J."/>
            <person name="Riley R."/>
            <person name="LaButti K."/>
            <person name="Andreopoulos B."/>
            <person name="Lipzen A."/>
            <person name="Chen C."/>
            <person name="Yan M."/>
            <person name="Daum C."/>
            <person name="Ng V."/>
            <person name="Clum A."/>
            <person name="Steindorff A."/>
            <person name="Ohm R.A."/>
            <person name="Martin F."/>
            <person name="Silar P."/>
            <person name="Natvig D.O."/>
            <person name="Lalanne C."/>
            <person name="Gautier V."/>
            <person name="Ament-Velasquez S.L."/>
            <person name="Kruys A."/>
            <person name="Hutchinson M.I."/>
            <person name="Powell A.J."/>
            <person name="Barry K."/>
            <person name="Miller A.N."/>
            <person name="Grigoriev I.V."/>
            <person name="Debuchy R."/>
            <person name="Gladieux P."/>
            <person name="Hiltunen Thoren M."/>
            <person name="Johannesson H."/>
        </authorList>
    </citation>
    <scope>NUCLEOTIDE SEQUENCE</scope>
    <source>
        <strain evidence="2">CBS 508.74</strain>
    </source>
</reference>
<name>A0AAN6TJ85_9PEZI</name>
<sequence length="131" mass="14545">MEKGGVVLLYKNLMLSLCCCSSAVAGRISILILPLTCCAASMCMQLGIASVFVRYVQYNTMQYTVPSLGLNKCSFSVMRGGIRRSQSFKYIPLGWLVPRISSHFQTNSTHWSPGCVQIRGPLIMTRIWCVV</sequence>
<evidence type="ECO:0000313" key="2">
    <source>
        <dbReference type="EMBL" id="KAK4115395.1"/>
    </source>
</evidence>
<evidence type="ECO:0000256" key="1">
    <source>
        <dbReference type="SAM" id="Phobius"/>
    </source>
</evidence>
<reference evidence="2" key="2">
    <citation type="submission" date="2023-05" db="EMBL/GenBank/DDBJ databases">
        <authorList>
            <consortium name="Lawrence Berkeley National Laboratory"/>
            <person name="Steindorff A."/>
            <person name="Hensen N."/>
            <person name="Bonometti L."/>
            <person name="Westerberg I."/>
            <person name="Brannstrom I.O."/>
            <person name="Guillou S."/>
            <person name="Cros-Aarteil S."/>
            <person name="Calhoun S."/>
            <person name="Haridas S."/>
            <person name="Kuo A."/>
            <person name="Mondo S."/>
            <person name="Pangilinan J."/>
            <person name="Riley R."/>
            <person name="Labutti K."/>
            <person name="Andreopoulos B."/>
            <person name="Lipzen A."/>
            <person name="Chen C."/>
            <person name="Yanf M."/>
            <person name="Daum C."/>
            <person name="Ng V."/>
            <person name="Clum A."/>
            <person name="Ohm R."/>
            <person name="Martin F."/>
            <person name="Silar P."/>
            <person name="Natvig D."/>
            <person name="Lalanne C."/>
            <person name="Gautier V."/>
            <person name="Ament-Velasquez S.L."/>
            <person name="Kruys A."/>
            <person name="Hutchinson M.I."/>
            <person name="Powell A.J."/>
            <person name="Barry K."/>
            <person name="Miller A.N."/>
            <person name="Grigoriev I.V."/>
            <person name="Debuchy R."/>
            <person name="Gladieux P."/>
            <person name="Thoren M.H."/>
            <person name="Johannesson H."/>
        </authorList>
    </citation>
    <scope>NUCLEOTIDE SEQUENCE</scope>
    <source>
        <strain evidence="2">CBS 508.74</strain>
    </source>
</reference>
<feature type="transmembrane region" description="Helical" evidence="1">
    <location>
        <begin position="7"/>
        <end position="25"/>
    </location>
</feature>
<dbReference type="RefSeq" id="XP_064672965.1">
    <property type="nucleotide sequence ID" value="XM_064809855.1"/>
</dbReference>
<gene>
    <name evidence="2" type="ORF">N656DRAFT_501090</name>
</gene>
<proteinExistence type="predicted"/>
<dbReference type="GeneID" id="89933979"/>
<accession>A0AAN6TJ85</accession>
<protein>
    <submittedName>
        <fullName evidence="2">Uncharacterized protein</fullName>
    </submittedName>
</protein>